<protein>
    <recommendedName>
        <fullName evidence="1">Heterokaryon incompatibility domain-containing protein</fullName>
    </recommendedName>
</protein>
<feature type="domain" description="Heterokaryon incompatibility" evidence="1">
    <location>
        <begin position="21"/>
        <end position="107"/>
    </location>
</feature>
<sequence>MRLLNTTTLKLAFFIDNAPPYVILSHTWGDGEVTFDDIDKPYAKDMAGYSKIVCCCRQAVLDGFEWVWIDTCCIDKRSSSELSESINSMYRYYWQAEICYAYLVDATFNEYAYLGVADIRWFQRGWTLQELLAPSVVEFYNQEWQLLGTKCGLATIIQHVTRIEKKYLLDRHSIQDASVATKFSWASLRQTTRVEDTAYCLLGLVDVNMTMLYGEGTKAFYRLQLELLKKSNEHTIFTWELAKSLTGPILCPSPAGFFHSSRIRPTQEIVCAEHEMTNRGLRMRLPCIWEDGRCLAILNCQYEDHLQGGYIGIWLEDMGNEQFRRVHRHLQGRKESLTNVSAAAAQTATVQNMYIMAANSTEDWTGPQRYQIRVCKPSTENSAYRLEGMVTITKWTTPITLASDALEAMNRGPLTLCDYEIGGQNNRRLWYQAIGGLDVSQMVDVLKKAIPSKEVIPAPLGDYQKLIFNDKTKVSISAKKKRIASTLWWDLSIEVKDV</sequence>
<organism evidence="2 3">
    <name type="scientific">Lentithecium fluviatile CBS 122367</name>
    <dbReference type="NCBI Taxonomy" id="1168545"/>
    <lineage>
        <taxon>Eukaryota</taxon>
        <taxon>Fungi</taxon>
        <taxon>Dikarya</taxon>
        <taxon>Ascomycota</taxon>
        <taxon>Pezizomycotina</taxon>
        <taxon>Dothideomycetes</taxon>
        <taxon>Pleosporomycetidae</taxon>
        <taxon>Pleosporales</taxon>
        <taxon>Massarineae</taxon>
        <taxon>Lentitheciaceae</taxon>
        <taxon>Lentithecium</taxon>
    </lineage>
</organism>
<keyword evidence="3" id="KW-1185">Reference proteome</keyword>
<dbReference type="Pfam" id="PF06985">
    <property type="entry name" value="HET"/>
    <property type="match status" value="1"/>
</dbReference>
<dbReference type="PANTHER" id="PTHR10622:SF10">
    <property type="entry name" value="HET DOMAIN-CONTAINING PROTEIN"/>
    <property type="match status" value="1"/>
</dbReference>
<gene>
    <name evidence="2" type="ORF">K458DRAFT_329214</name>
</gene>
<accession>A0A6G1JFZ3</accession>
<reference evidence="2" key="1">
    <citation type="journal article" date="2020" name="Stud. Mycol.">
        <title>101 Dothideomycetes genomes: a test case for predicting lifestyles and emergence of pathogens.</title>
        <authorList>
            <person name="Haridas S."/>
            <person name="Albert R."/>
            <person name="Binder M."/>
            <person name="Bloem J."/>
            <person name="Labutti K."/>
            <person name="Salamov A."/>
            <person name="Andreopoulos B."/>
            <person name="Baker S."/>
            <person name="Barry K."/>
            <person name="Bills G."/>
            <person name="Bluhm B."/>
            <person name="Cannon C."/>
            <person name="Castanera R."/>
            <person name="Culley D."/>
            <person name="Daum C."/>
            <person name="Ezra D."/>
            <person name="Gonzalez J."/>
            <person name="Henrissat B."/>
            <person name="Kuo A."/>
            <person name="Liang C."/>
            <person name="Lipzen A."/>
            <person name="Lutzoni F."/>
            <person name="Magnuson J."/>
            <person name="Mondo S."/>
            <person name="Nolan M."/>
            <person name="Ohm R."/>
            <person name="Pangilinan J."/>
            <person name="Park H.-J."/>
            <person name="Ramirez L."/>
            <person name="Alfaro M."/>
            <person name="Sun H."/>
            <person name="Tritt A."/>
            <person name="Yoshinaga Y."/>
            <person name="Zwiers L.-H."/>
            <person name="Turgeon B."/>
            <person name="Goodwin S."/>
            <person name="Spatafora J."/>
            <person name="Crous P."/>
            <person name="Grigoriev I."/>
        </authorList>
    </citation>
    <scope>NUCLEOTIDE SEQUENCE</scope>
    <source>
        <strain evidence="2">CBS 122367</strain>
    </source>
</reference>
<proteinExistence type="predicted"/>
<dbReference type="InterPro" id="IPR010730">
    <property type="entry name" value="HET"/>
</dbReference>
<dbReference type="EMBL" id="MU005572">
    <property type="protein sequence ID" value="KAF2689095.1"/>
    <property type="molecule type" value="Genomic_DNA"/>
</dbReference>
<evidence type="ECO:0000313" key="3">
    <source>
        <dbReference type="Proteomes" id="UP000799291"/>
    </source>
</evidence>
<dbReference type="AlphaFoldDB" id="A0A6G1JFZ3"/>
<dbReference type="Proteomes" id="UP000799291">
    <property type="component" value="Unassembled WGS sequence"/>
</dbReference>
<dbReference type="OrthoDB" id="20872at2759"/>
<evidence type="ECO:0000313" key="2">
    <source>
        <dbReference type="EMBL" id="KAF2689095.1"/>
    </source>
</evidence>
<name>A0A6G1JFZ3_9PLEO</name>
<evidence type="ECO:0000259" key="1">
    <source>
        <dbReference type="Pfam" id="PF06985"/>
    </source>
</evidence>
<dbReference type="PANTHER" id="PTHR10622">
    <property type="entry name" value="HET DOMAIN-CONTAINING PROTEIN"/>
    <property type="match status" value="1"/>
</dbReference>